<keyword evidence="3" id="KW-1185">Reference proteome</keyword>
<proteinExistence type="predicted"/>
<evidence type="ECO:0000313" key="3">
    <source>
        <dbReference type="Proteomes" id="UP001596270"/>
    </source>
</evidence>
<dbReference type="PROSITE" id="PS00195">
    <property type="entry name" value="GLUTAREDOXIN_1"/>
    <property type="match status" value="1"/>
</dbReference>
<dbReference type="EMBL" id="JBHSRS010000018">
    <property type="protein sequence ID" value="MFC6281725.1"/>
    <property type="molecule type" value="Genomic_DNA"/>
</dbReference>
<sequence>MKFFIRFFFKTLRLILGPVLLLKETLTRPKGLERPQAAQEKVDQQCQALVLYQYKTCPFCIKVRQEISRLSLNIKRIDAQQEGRDRQDLLQHGGQTKVPCLRITDDSGNSQWLYDSDKIVAYLGGRFATA</sequence>
<evidence type="ECO:0000313" key="2">
    <source>
        <dbReference type="EMBL" id="MFC6281725.1"/>
    </source>
</evidence>
<accession>A0ABW1TWK9</accession>
<dbReference type="InterPro" id="IPR004045">
    <property type="entry name" value="Glutathione_S-Trfase_N"/>
</dbReference>
<dbReference type="Proteomes" id="UP001596270">
    <property type="component" value="Unassembled WGS sequence"/>
</dbReference>
<name>A0ABW1TWK9_9BURK</name>
<gene>
    <name evidence="2" type="ORF">ACFQND_10825</name>
</gene>
<evidence type="ECO:0000259" key="1">
    <source>
        <dbReference type="Pfam" id="PF13417"/>
    </source>
</evidence>
<protein>
    <submittedName>
        <fullName evidence="2">Glutaredoxin family protein</fullName>
    </submittedName>
</protein>
<dbReference type="Gene3D" id="3.40.30.10">
    <property type="entry name" value="Glutaredoxin"/>
    <property type="match status" value="1"/>
</dbReference>
<dbReference type="RefSeq" id="WP_371437332.1">
    <property type="nucleotide sequence ID" value="NZ_JBHSRS010000018.1"/>
</dbReference>
<feature type="domain" description="GST N-terminal" evidence="1">
    <location>
        <begin position="51"/>
        <end position="128"/>
    </location>
</feature>
<dbReference type="InterPro" id="IPR036249">
    <property type="entry name" value="Thioredoxin-like_sf"/>
</dbReference>
<dbReference type="InterPro" id="IPR011767">
    <property type="entry name" value="GLR_AS"/>
</dbReference>
<comment type="caution">
    <text evidence="2">The sequence shown here is derived from an EMBL/GenBank/DDBJ whole genome shotgun (WGS) entry which is preliminary data.</text>
</comment>
<reference evidence="3" key="1">
    <citation type="journal article" date="2019" name="Int. J. Syst. Evol. Microbiol.">
        <title>The Global Catalogue of Microorganisms (GCM) 10K type strain sequencing project: providing services to taxonomists for standard genome sequencing and annotation.</title>
        <authorList>
            <consortium name="The Broad Institute Genomics Platform"/>
            <consortium name="The Broad Institute Genome Sequencing Center for Infectious Disease"/>
            <person name="Wu L."/>
            <person name="Ma J."/>
        </authorList>
    </citation>
    <scope>NUCLEOTIDE SEQUENCE [LARGE SCALE GENOMIC DNA]</scope>
    <source>
        <strain evidence="3">CCUG 39402</strain>
    </source>
</reference>
<dbReference type="PROSITE" id="PS51354">
    <property type="entry name" value="GLUTAREDOXIN_2"/>
    <property type="match status" value="1"/>
</dbReference>
<dbReference type="SUPFAM" id="SSF52833">
    <property type="entry name" value="Thioredoxin-like"/>
    <property type="match status" value="1"/>
</dbReference>
<dbReference type="Pfam" id="PF13417">
    <property type="entry name" value="GST_N_3"/>
    <property type="match status" value="1"/>
</dbReference>
<organism evidence="2 3">
    <name type="scientific">Polaromonas aquatica</name>
    <dbReference type="NCBI Taxonomy" id="332657"/>
    <lineage>
        <taxon>Bacteria</taxon>
        <taxon>Pseudomonadati</taxon>
        <taxon>Pseudomonadota</taxon>
        <taxon>Betaproteobacteria</taxon>
        <taxon>Burkholderiales</taxon>
        <taxon>Comamonadaceae</taxon>
        <taxon>Polaromonas</taxon>
    </lineage>
</organism>